<feature type="compositionally biased region" description="Polar residues" evidence="1">
    <location>
        <begin position="1"/>
        <end position="24"/>
    </location>
</feature>
<dbReference type="GeneID" id="107420894"/>
<sequence length="112" mass="12198">MIKFRGNTSQSANRDLLKSSSYQGRQAGIMWKSSSSGPDLRGQVKRQMTEGSRGLSIFNGLKTLPMSPETLMAEINNAISNLEYARATAFLDSLSDSLLDNNKSSDGAYKAD</sequence>
<organism evidence="2 3">
    <name type="scientific">Ziziphus jujuba</name>
    <name type="common">Chinese jujube</name>
    <name type="synonym">Ziziphus sativa</name>
    <dbReference type="NCBI Taxonomy" id="326968"/>
    <lineage>
        <taxon>Eukaryota</taxon>
        <taxon>Viridiplantae</taxon>
        <taxon>Streptophyta</taxon>
        <taxon>Embryophyta</taxon>
        <taxon>Tracheophyta</taxon>
        <taxon>Spermatophyta</taxon>
        <taxon>Magnoliopsida</taxon>
        <taxon>eudicotyledons</taxon>
        <taxon>Gunneridae</taxon>
        <taxon>Pentapetalae</taxon>
        <taxon>rosids</taxon>
        <taxon>fabids</taxon>
        <taxon>Rosales</taxon>
        <taxon>Rhamnaceae</taxon>
        <taxon>Paliureae</taxon>
        <taxon>Ziziphus</taxon>
    </lineage>
</organism>
<proteinExistence type="predicted"/>
<dbReference type="Proteomes" id="UP001652623">
    <property type="component" value="Chromosome 5"/>
</dbReference>
<name>A0ABM4A9I7_ZIZJJ</name>
<keyword evidence="2" id="KW-1185">Reference proteome</keyword>
<evidence type="ECO:0000256" key="1">
    <source>
        <dbReference type="SAM" id="MobiDB-lite"/>
    </source>
</evidence>
<reference evidence="3" key="1">
    <citation type="submission" date="2025-08" db="UniProtKB">
        <authorList>
            <consortium name="RefSeq"/>
        </authorList>
    </citation>
    <scope>IDENTIFICATION</scope>
    <source>
        <tissue evidence="3">Seedling</tissue>
    </source>
</reference>
<protein>
    <submittedName>
        <fullName evidence="3">Uncharacterized protein LOC107420894</fullName>
    </submittedName>
</protein>
<dbReference type="RefSeq" id="XP_060673391.1">
    <property type="nucleotide sequence ID" value="XM_060817408.1"/>
</dbReference>
<evidence type="ECO:0000313" key="3">
    <source>
        <dbReference type="RefSeq" id="XP_060673391.1"/>
    </source>
</evidence>
<feature type="region of interest" description="Disordered" evidence="1">
    <location>
        <begin position="1"/>
        <end position="48"/>
    </location>
</feature>
<accession>A0ABM4A9I7</accession>
<gene>
    <name evidence="3" type="primary">LOC107420894</name>
</gene>
<evidence type="ECO:0000313" key="2">
    <source>
        <dbReference type="Proteomes" id="UP001652623"/>
    </source>
</evidence>